<keyword evidence="2" id="KW-0378">Hydrolase</keyword>
<dbReference type="AlphaFoldDB" id="A0A0R2KNN3"/>
<keyword evidence="3" id="KW-1185">Reference proteome</keyword>
<feature type="domain" description="Serine aminopeptidase S33" evidence="1">
    <location>
        <begin position="12"/>
        <end position="265"/>
    </location>
</feature>
<name>A0A0R2KNN3_9LACO</name>
<comment type="caution">
    <text evidence="2">The sequence shown here is derived from an EMBL/GenBank/DDBJ whole genome shotgun (WGS) entry which is preliminary data.</text>
</comment>
<dbReference type="PANTHER" id="PTHR11614">
    <property type="entry name" value="PHOSPHOLIPASE-RELATED"/>
    <property type="match status" value="1"/>
</dbReference>
<dbReference type="SUPFAM" id="SSF53474">
    <property type="entry name" value="alpha/beta-Hydrolases"/>
    <property type="match status" value="1"/>
</dbReference>
<evidence type="ECO:0000259" key="1">
    <source>
        <dbReference type="Pfam" id="PF12146"/>
    </source>
</evidence>
<protein>
    <submittedName>
        <fullName evidence="2">Alpha beta hydrolase fold protein</fullName>
    </submittedName>
</protein>
<dbReference type="eggNOG" id="COG2267">
    <property type="taxonomic scope" value="Bacteria"/>
</dbReference>
<dbReference type="InterPro" id="IPR051044">
    <property type="entry name" value="MAG_DAG_Lipase"/>
</dbReference>
<reference evidence="2 3" key="1">
    <citation type="journal article" date="2015" name="Genome Announc.">
        <title>Expanding the biotechnology potential of lactobacilli through comparative genomics of 213 strains and associated genera.</title>
        <authorList>
            <person name="Sun Z."/>
            <person name="Harris H.M."/>
            <person name="McCann A."/>
            <person name="Guo C."/>
            <person name="Argimon S."/>
            <person name="Zhang W."/>
            <person name="Yang X."/>
            <person name="Jeffery I.B."/>
            <person name="Cooney J.C."/>
            <person name="Kagawa T.F."/>
            <person name="Liu W."/>
            <person name="Song Y."/>
            <person name="Salvetti E."/>
            <person name="Wrobel A."/>
            <person name="Rasinkangas P."/>
            <person name="Parkhill J."/>
            <person name="Rea M.C."/>
            <person name="O'Sullivan O."/>
            <person name="Ritari J."/>
            <person name="Douillard F.P."/>
            <person name="Paul Ross R."/>
            <person name="Yang R."/>
            <person name="Briner A.E."/>
            <person name="Felis G.E."/>
            <person name="de Vos W.M."/>
            <person name="Barrangou R."/>
            <person name="Klaenhammer T.R."/>
            <person name="Caufield P.W."/>
            <person name="Cui Y."/>
            <person name="Zhang H."/>
            <person name="O'Toole P.W."/>
        </authorList>
    </citation>
    <scope>NUCLEOTIDE SEQUENCE [LARGE SCALE GENOMIC DNA]</scope>
    <source>
        <strain evidence="2 3">DSM 22408</strain>
    </source>
</reference>
<sequence>MDLLVFSYPKEKAKGIVQVIHGALEYKERYVGLAQFLNEQGYVVVLSDNRGHGESTSAQDPFGVMRDVDLLLADQKRVLDFIKAKYPGLPVTIFGHSYGAILGRLFLQKHDHEIAKLIITGTPYYVGIVPLGIKITQLAQLYKKEDEYSWMVQKICGASITGYDWLSYNQENIEKVKNDPKMMKQYPVISMETMLRAMYRLKDYRSYQCQNPMLPIYNLVGCDDQQITGGQKGIADSLATLQKVGYQNIRSEEMSGMKHEILFEDRKEDVYAKILAFLEQ</sequence>
<dbReference type="Proteomes" id="UP000051500">
    <property type="component" value="Unassembled WGS sequence"/>
</dbReference>
<organism evidence="2 3">
    <name type="scientific">Ligilactobacillus ceti DSM 22408</name>
    <dbReference type="NCBI Taxonomy" id="1122146"/>
    <lineage>
        <taxon>Bacteria</taxon>
        <taxon>Bacillati</taxon>
        <taxon>Bacillota</taxon>
        <taxon>Bacilli</taxon>
        <taxon>Lactobacillales</taxon>
        <taxon>Lactobacillaceae</taxon>
        <taxon>Ligilactobacillus</taxon>
    </lineage>
</organism>
<evidence type="ECO:0000313" key="2">
    <source>
        <dbReference type="EMBL" id="KRN89302.1"/>
    </source>
</evidence>
<dbReference type="Pfam" id="PF12146">
    <property type="entry name" value="Hydrolase_4"/>
    <property type="match status" value="1"/>
</dbReference>
<dbReference type="InterPro" id="IPR022742">
    <property type="entry name" value="Hydrolase_4"/>
</dbReference>
<gene>
    <name evidence="2" type="ORF">IV53_GL000019</name>
</gene>
<dbReference type="Gene3D" id="3.40.50.1820">
    <property type="entry name" value="alpha/beta hydrolase"/>
    <property type="match status" value="1"/>
</dbReference>
<dbReference type="STRING" id="1122146.IV53_GL000019"/>
<dbReference type="EMBL" id="JQBZ01000016">
    <property type="protein sequence ID" value="KRN89302.1"/>
    <property type="molecule type" value="Genomic_DNA"/>
</dbReference>
<dbReference type="InterPro" id="IPR029058">
    <property type="entry name" value="AB_hydrolase_fold"/>
</dbReference>
<accession>A0A0R2KNN3</accession>
<dbReference type="PATRIC" id="fig|1122146.4.peg.21"/>
<proteinExistence type="predicted"/>
<dbReference type="GO" id="GO:0016787">
    <property type="term" value="F:hydrolase activity"/>
    <property type="evidence" value="ECO:0007669"/>
    <property type="project" value="UniProtKB-KW"/>
</dbReference>
<evidence type="ECO:0000313" key="3">
    <source>
        <dbReference type="Proteomes" id="UP000051500"/>
    </source>
</evidence>